<reference evidence="2 3" key="1">
    <citation type="journal article" date="2020" name="ISME J.">
        <title>Uncovering the hidden diversity of litter-decomposition mechanisms in mushroom-forming fungi.</title>
        <authorList>
            <person name="Floudas D."/>
            <person name="Bentzer J."/>
            <person name="Ahren D."/>
            <person name="Johansson T."/>
            <person name="Persson P."/>
            <person name="Tunlid A."/>
        </authorList>
    </citation>
    <scope>NUCLEOTIDE SEQUENCE [LARGE SCALE GENOMIC DNA]</scope>
    <source>
        <strain evidence="2 3">CBS 101986</strain>
    </source>
</reference>
<accession>A0A8H5FA47</accession>
<comment type="caution">
    <text evidence="2">The sequence shown here is derived from an EMBL/GenBank/DDBJ whole genome shotgun (WGS) entry which is preliminary data.</text>
</comment>
<sequence>MARTLLSHHIHPLRLGRFGHRKVIWTNGAPNGRLSVYGVVADFFVFVAINHSFKRDSNFNFDLDFDSTSAVQKANGCTRRRRHISSPSSSRKSSPGIEFAEYRTHGSLENIELVEIGTSDPDRSARMCEAKDLGTERE</sequence>
<evidence type="ECO:0000313" key="3">
    <source>
        <dbReference type="Proteomes" id="UP000567179"/>
    </source>
</evidence>
<evidence type="ECO:0000256" key="1">
    <source>
        <dbReference type="SAM" id="MobiDB-lite"/>
    </source>
</evidence>
<proteinExistence type="predicted"/>
<name>A0A8H5FA47_9AGAR</name>
<evidence type="ECO:0000313" key="2">
    <source>
        <dbReference type="EMBL" id="KAF5329410.1"/>
    </source>
</evidence>
<protein>
    <submittedName>
        <fullName evidence="2">Uncharacterized protein</fullName>
    </submittedName>
</protein>
<dbReference type="AlphaFoldDB" id="A0A8H5FA47"/>
<dbReference type="Proteomes" id="UP000567179">
    <property type="component" value="Unassembled WGS sequence"/>
</dbReference>
<feature type="region of interest" description="Disordered" evidence="1">
    <location>
        <begin position="118"/>
        <end position="138"/>
    </location>
</feature>
<dbReference type="EMBL" id="JAACJJ010000002">
    <property type="protein sequence ID" value="KAF5329410.1"/>
    <property type="molecule type" value="Genomic_DNA"/>
</dbReference>
<feature type="compositionally biased region" description="Low complexity" evidence="1">
    <location>
        <begin position="85"/>
        <end position="94"/>
    </location>
</feature>
<feature type="compositionally biased region" description="Basic and acidic residues" evidence="1">
    <location>
        <begin position="120"/>
        <end position="138"/>
    </location>
</feature>
<feature type="region of interest" description="Disordered" evidence="1">
    <location>
        <begin position="76"/>
        <end position="97"/>
    </location>
</feature>
<organism evidence="2 3">
    <name type="scientific">Psilocybe cf. subviscida</name>
    <dbReference type="NCBI Taxonomy" id="2480587"/>
    <lineage>
        <taxon>Eukaryota</taxon>
        <taxon>Fungi</taxon>
        <taxon>Dikarya</taxon>
        <taxon>Basidiomycota</taxon>
        <taxon>Agaricomycotina</taxon>
        <taxon>Agaricomycetes</taxon>
        <taxon>Agaricomycetidae</taxon>
        <taxon>Agaricales</taxon>
        <taxon>Agaricineae</taxon>
        <taxon>Strophariaceae</taxon>
        <taxon>Psilocybe</taxon>
    </lineage>
</organism>
<gene>
    <name evidence="2" type="ORF">D9619_009145</name>
</gene>
<keyword evidence="3" id="KW-1185">Reference proteome</keyword>